<evidence type="ECO:0000259" key="4">
    <source>
        <dbReference type="PROSITE" id="PS50893"/>
    </source>
</evidence>
<gene>
    <name evidence="5" type="ORF">HZF24_03905</name>
</gene>
<dbReference type="AlphaFoldDB" id="A0A974BHI1"/>
<dbReference type="EMBL" id="JACBNQ010000002">
    <property type="protein sequence ID" value="NYB73279.1"/>
    <property type="molecule type" value="Genomic_DNA"/>
</dbReference>
<dbReference type="PROSITE" id="PS50893">
    <property type="entry name" value="ABC_TRANSPORTER_2"/>
    <property type="match status" value="1"/>
</dbReference>
<dbReference type="GO" id="GO:0016887">
    <property type="term" value="F:ATP hydrolysis activity"/>
    <property type="evidence" value="ECO:0007669"/>
    <property type="project" value="InterPro"/>
</dbReference>
<name>A0A974BHI1_SEDHY</name>
<dbReference type="Proteomes" id="UP000611629">
    <property type="component" value="Unassembled WGS sequence"/>
</dbReference>
<protein>
    <submittedName>
        <fullName evidence="5">ABC transporter ATP-binding protein</fullName>
    </submittedName>
</protein>
<dbReference type="GO" id="GO:0005524">
    <property type="term" value="F:ATP binding"/>
    <property type="evidence" value="ECO:0007669"/>
    <property type="project" value="UniProtKB-KW"/>
</dbReference>
<evidence type="ECO:0000313" key="6">
    <source>
        <dbReference type="Proteomes" id="UP000611629"/>
    </source>
</evidence>
<evidence type="ECO:0000256" key="2">
    <source>
        <dbReference type="ARBA" id="ARBA00022741"/>
    </source>
</evidence>
<reference evidence="5" key="1">
    <citation type="submission" date="2020-07" db="EMBL/GenBank/DDBJ databases">
        <title>Genomic analysis of a strain of Sedimentibacter Hydroxybenzoicus DSM7310.</title>
        <authorList>
            <person name="Ma S."/>
        </authorList>
    </citation>
    <scope>NUCLEOTIDE SEQUENCE</scope>
    <source>
        <strain evidence="5">DSM 7310</strain>
    </source>
</reference>
<dbReference type="Pfam" id="PF00005">
    <property type="entry name" value="ABC_tran"/>
    <property type="match status" value="1"/>
</dbReference>
<dbReference type="SUPFAM" id="SSF52540">
    <property type="entry name" value="P-loop containing nucleoside triphosphate hydrolases"/>
    <property type="match status" value="1"/>
</dbReference>
<dbReference type="InterPro" id="IPR027417">
    <property type="entry name" value="P-loop_NTPase"/>
</dbReference>
<organism evidence="5 6">
    <name type="scientific">Sedimentibacter hydroxybenzoicus DSM 7310</name>
    <dbReference type="NCBI Taxonomy" id="1123245"/>
    <lineage>
        <taxon>Bacteria</taxon>
        <taxon>Bacillati</taxon>
        <taxon>Bacillota</taxon>
        <taxon>Tissierellia</taxon>
        <taxon>Sedimentibacter</taxon>
    </lineage>
</organism>
<dbReference type="InterPro" id="IPR003439">
    <property type="entry name" value="ABC_transporter-like_ATP-bd"/>
</dbReference>
<dbReference type="CDD" id="cd03293">
    <property type="entry name" value="ABC_NrtD_SsuB_transporters"/>
    <property type="match status" value="1"/>
</dbReference>
<keyword evidence="3 5" id="KW-0067">ATP-binding</keyword>
<keyword evidence="2" id="KW-0547">Nucleotide-binding</keyword>
<sequence>MDKLIAKNITVSYEGANIIEDISIELNKGEIVCLLGVSGVGKTTLFNVISGLLNPDEGIVELDGRNITGKAGNVSYMLQKDMLMPYKTIIDNVSLPLVIRGEKKSKARDITAKYFQEFGLEGTEKKYPFQLSGGMRQRAALLRTYLFSDQVALLDEPFSALDSITKSVMHEWYLQVMKQIRLSTLLITHDIDEAIILSDRIYVMAGKPGRIKEEVIIDEPKPRDKDFKVSESFIKYKRHILSILM</sequence>
<evidence type="ECO:0000256" key="3">
    <source>
        <dbReference type="ARBA" id="ARBA00022840"/>
    </source>
</evidence>
<dbReference type="InterPro" id="IPR003593">
    <property type="entry name" value="AAA+_ATPase"/>
</dbReference>
<dbReference type="RefSeq" id="WP_179236961.1">
    <property type="nucleotide sequence ID" value="NZ_JACBNQ010000002.1"/>
</dbReference>
<comment type="caution">
    <text evidence="5">The sequence shown here is derived from an EMBL/GenBank/DDBJ whole genome shotgun (WGS) entry which is preliminary data.</text>
</comment>
<proteinExistence type="predicted"/>
<keyword evidence="1" id="KW-0813">Transport</keyword>
<keyword evidence="6" id="KW-1185">Reference proteome</keyword>
<dbReference type="PANTHER" id="PTHR42788:SF2">
    <property type="entry name" value="ABC TRANSPORTER ATP-BINDING PROTEIN"/>
    <property type="match status" value="1"/>
</dbReference>
<dbReference type="SMART" id="SM00382">
    <property type="entry name" value="AAA"/>
    <property type="match status" value="1"/>
</dbReference>
<dbReference type="InterPro" id="IPR017871">
    <property type="entry name" value="ABC_transporter-like_CS"/>
</dbReference>
<evidence type="ECO:0000313" key="5">
    <source>
        <dbReference type="EMBL" id="NYB73279.1"/>
    </source>
</evidence>
<evidence type="ECO:0000256" key="1">
    <source>
        <dbReference type="ARBA" id="ARBA00022448"/>
    </source>
</evidence>
<dbReference type="PANTHER" id="PTHR42788">
    <property type="entry name" value="TAURINE IMPORT ATP-BINDING PROTEIN-RELATED"/>
    <property type="match status" value="1"/>
</dbReference>
<dbReference type="PROSITE" id="PS00211">
    <property type="entry name" value="ABC_TRANSPORTER_1"/>
    <property type="match status" value="1"/>
</dbReference>
<accession>A0A974BHI1</accession>
<dbReference type="Gene3D" id="3.40.50.300">
    <property type="entry name" value="P-loop containing nucleotide triphosphate hydrolases"/>
    <property type="match status" value="1"/>
</dbReference>
<feature type="domain" description="ABC transporter" evidence="4">
    <location>
        <begin position="4"/>
        <end position="233"/>
    </location>
</feature>
<dbReference type="InterPro" id="IPR050166">
    <property type="entry name" value="ABC_transporter_ATP-bind"/>
</dbReference>